<protein>
    <recommendedName>
        <fullName evidence="3">Cthe-2314-like HEPN domain-containing protein</fullName>
    </recommendedName>
</protein>
<dbReference type="AlphaFoldDB" id="A0A5N7MSP7"/>
<evidence type="ECO:0008006" key="3">
    <source>
        <dbReference type="Google" id="ProtNLM"/>
    </source>
</evidence>
<accession>A0A5N7MSP7</accession>
<keyword evidence="2" id="KW-1185">Reference proteome</keyword>
<gene>
    <name evidence="1" type="ORF">FS320_34410</name>
</gene>
<dbReference type="OrthoDB" id="3034497at2"/>
<reference evidence="1 2" key="1">
    <citation type="journal article" date="2019" name="Syst. Appl. Microbiol.">
        <title>Microvirga tunisiensis sp. nov., a root nodule symbiotic bacterium isolated from Lupinus micranthus and L. luteus grown in Northern Tunisia.</title>
        <authorList>
            <person name="Msaddak A."/>
            <person name="Rejili M."/>
            <person name="Duran D."/>
            <person name="Mars M."/>
            <person name="Palacios J.M."/>
            <person name="Ruiz-Argueso T."/>
            <person name="Rey L."/>
            <person name="Imperial J."/>
        </authorList>
    </citation>
    <scope>NUCLEOTIDE SEQUENCE [LARGE SCALE GENOMIC DNA]</scope>
    <source>
        <strain evidence="1 2">Lmie10</strain>
    </source>
</reference>
<name>A0A5N7MSP7_9HYPH</name>
<dbReference type="EMBL" id="VOSK01000298">
    <property type="protein sequence ID" value="MPR30017.1"/>
    <property type="molecule type" value="Genomic_DNA"/>
</dbReference>
<comment type="caution">
    <text evidence="1">The sequence shown here is derived from an EMBL/GenBank/DDBJ whole genome shotgun (WGS) entry which is preliminary data.</text>
</comment>
<evidence type="ECO:0000313" key="2">
    <source>
        <dbReference type="Proteomes" id="UP000403266"/>
    </source>
</evidence>
<proteinExistence type="predicted"/>
<sequence length="326" mass="37845">MTEKSEVLHLDGIPSNKPRREGTTFFWFDPQGTWRINSGDRSFEIDGICVQIHDAFRQAIMKGVPYDLLVSALPQFVSVAGHNSESTLSREMFERFLTETAGYPELNRFLYLYDCQRLVSSIQECSKEIVQIMGEFYFTLNMESFFYPPLKQPDGIRYSTSPVTTKLFAYLNFIFIRMHSLLDCIVKLAIESERLQTDFTRYPRISSLSEQFGSRKRVSFNGEQGTLLENCSFVTTVETLRNHIIHDALLDEMPKAYERIEGGTTVEKFILFPDMTNGRFDRYKTRNLFYGSEDKINLRLPGMVTEFQARLEVTLQRVLAVLQRRS</sequence>
<dbReference type="Proteomes" id="UP000403266">
    <property type="component" value="Unassembled WGS sequence"/>
</dbReference>
<dbReference type="RefSeq" id="WP_152716882.1">
    <property type="nucleotide sequence ID" value="NZ_VOSJ01000324.1"/>
</dbReference>
<evidence type="ECO:0000313" key="1">
    <source>
        <dbReference type="EMBL" id="MPR30017.1"/>
    </source>
</evidence>
<organism evidence="1 2">
    <name type="scientific">Microvirga tunisiensis</name>
    <dbReference type="NCBI Taxonomy" id="2108360"/>
    <lineage>
        <taxon>Bacteria</taxon>
        <taxon>Pseudomonadati</taxon>
        <taxon>Pseudomonadota</taxon>
        <taxon>Alphaproteobacteria</taxon>
        <taxon>Hyphomicrobiales</taxon>
        <taxon>Methylobacteriaceae</taxon>
        <taxon>Microvirga</taxon>
    </lineage>
</organism>